<name>A0A1Y2IM55_TRAC3</name>
<dbReference type="SUPFAM" id="SSF53335">
    <property type="entry name" value="S-adenosyl-L-methionine-dependent methyltransferases"/>
    <property type="match status" value="1"/>
</dbReference>
<protein>
    <submittedName>
        <fullName evidence="5">Glycosyltransferase family 8 protein</fullName>
    </submittedName>
</protein>
<comment type="similarity">
    <text evidence="1">Belongs to the glycosyltransferase 8 family.</text>
</comment>
<reference evidence="5 6" key="1">
    <citation type="journal article" date="2015" name="Biotechnol. Biofuels">
        <title>Enhanced degradation of softwood versus hardwood by the white-rot fungus Pycnoporus coccineus.</title>
        <authorList>
            <person name="Couturier M."/>
            <person name="Navarro D."/>
            <person name="Chevret D."/>
            <person name="Henrissat B."/>
            <person name="Piumi F."/>
            <person name="Ruiz-Duenas F.J."/>
            <person name="Martinez A.T."/>
            <person name="Grigoriev I.V."/>
            <person name="Riley R."/>
            <person name="Lipzen A."/>
            <person name="Berrin J.G."/>
            <person name="Master E.R."/>
            <person name="Rosso M.N."/>
        </authorList>
    </citation>
    <scope>NUCLEOTIDE SEQUENCE [LARGE SCALE GENOMIC DNA]</scope>
    <source>
        <strain evidence="5 6">BRFM310</strain>
    </source>
</reference>
<dbReference type="InterPro" id="IPR029044">
    <property type="entry name" value="Nucleotide-diphossugar_trans"/>
</dbReference>
<dbReference type="InterPro" id="IPR050748">
    <property type="entry name" value="Glycosyltrans_8_dom-fam"/>
</dbReference>
<dbReference type="PANTHER" id="PTHR13778">
    <property type="entry name" value="GLYCOSYLTRANSFERASE 8 DOMAIN-CONTAINING PROTEIN"/>
    <property type="match status" value="1"/>
</dbReference>
<keyword evidence="2" id="KW-0328">Glycosyltransferase</keyword>
<dbReference type="SUPFAM" id="SSF53448">
    <property type="entry name" value="Nucleotide-diphospho-sugar transferases"/>
    <property type="match status" value="1"/>
</dbReference>
<keyword evidence="6" id="KW-1185">Reference proteome</keyword>
<dbReference type="STRING" id="1353009.A0A1Y2IM55"/>
<proteinExistence type="inferred from homology"/>
<dbReference type="OrthoDB" id="2014201at2759"/>
<evidence type="ECO:0000313" key="6">
    <source>
        <dbReference type="Proteomes" id="UP000193067"/>
    </source>
</evidence>
<dbReference type="Pfam" id="PF01501">
    <property type="entry name" value="Glyco_transf_8"/>
    <property type="match status" value="1"/>
</dbReference>
<dbReference type="Pfam" id="PF13578">
    <property type="entry name" value="Methyltransf_24"/>
    <property type="match status" value="1"/>
</dbReference>
<dbReference type="InterPro" id="IPR029063">
    <property type="entry name" value="SAM-dependent_MTases_sf"/>
</dbReference>
<keyword evidence="4" id="KW-0479">Metal-binding</keyword>
<dbReference type="Proteomes" id="UP000193067">
    <property type="component" value="Unassembled WGS sequence"/>
</dbReference>
<accession>A0A1Y2IM55</accession>
<organism evidence="5 6">
    <name type="scientific">Trametes coccinea (strain BRFM310)</name>
    <name type="common">Pycnoporus coccineus</name>
    <dbReference type="NCBI Taxonomy" id="1353009"/>
    <lineage>
        <taxon>Eukaryota</taxon>
        <taxon>Fungi</taxon>
        <taxon>Dikarya</taxon>
        <taxon>Basidiomycota</taxon>
        <taxon>Agaricomycotina</taxon>
        <taxon>Agaricomycetes</taxon>
        <taxon>Polyporales</taxon>
        <taxon>Polyporaceae</taxon>
        <taxon>Trametes</taxon>
    </lineage>
</organism>
<evidence type="ECO:0000256" key="1">
    <source>
        <dbReference type="ARBA" id="ARBA00006351"/>
    </source>
</evidence>
<dbReference type="PANTHER" id="PTHR13778:SF47">
    <property type="entry name" value="LIPOPOLYSACCHARIDE 1,3-GALACTOSYLTRANSFERASE"/>
    <property type="match status" value="1"/>
</dbReference>
<dbReference type="GO" id="GO:0016757">
    <property type="term" value="F:glycosyltransferase activity"/>
    <property type="evidence" value="ECO:0007669"/>
    <property type="project" value="UniProtKB-KW"/>
</dbReference>
<evidence type="ECO:0000256" key="2">
    <source>
        <dbReference type="ARBA" id="ARBA00022676"/>
    </source>
</evidence>
<dbReference type="GO" id="GO:0046872">
    <property type="term" value="F:metal ion binding"/>
    <property type="evidence" value="ECO:0007669"/>
    <property type="project" value="UniProtKB-KW"/>
</dbReference>
<evidence type="ECO:0000256" key="3">
    <source>
        <dbReference type="ARBA" id="ARBA00022679"/>
    </source>
</evidence>
<evidence type="ECO:0000256" key="4">
    <source>
        <dbReference type="ARBA" id="ARBA00022723"/>
    </source>
</evidence>
<dbReference type="EMBL" id="KZ084109">
    <property type="protein sequence ID" value="OSD01743.1"/>
    <property type="molecule type" value="Genomic_DNA"/>
</dbReference>
<gene>
    <name evidence="5" type="ORF">PYCCODRAFT_1478195</name>
</gene>
<dbReference type="Gene3D" id="3.40.50.150">
    <property type="entry name" value="Vaccinia Virus protein VP39"/>
    <property type="match status" value="1"/>
</dbReference>
<evidence type="ECO:0000313" key="5">
    <source>
        <dbReference type="EMBL" id="OSD01743.1"/>
    </source>
</evidence>
<dbReference type="AlphaFoldDB" id="A0A1Y2IM55"/>
<keyword evidence="3 5" id="KW-0808">Transferase</keyword>
<sequence length="597" mass="66264">MAVQPFIHKRCAPPCLSDSPLRAIYRMTQIEVAAAISKPPPRVAHSQQFIQPSTDRLIPMSPSSSEQQPYLFTETQDWFSFNTDTWRGLFQHVSSPEPRVLEIGCWEGRSAVFLLTELCKAGGEIVCIDHFDLMNTAAGRERHRKLTHNLTLTGKPFRVLAEFSVPALMTLLVEEMARAQPGFDWVYVDGSHEADDTFLDGELAWRLARKSAVMIFDDYHWDKEPEDSVHHPKRGIDAFLALHKDEYTLLSSETQYQVVLQKTVDMRIGFLVSEKVGSRGELESALGYGVNVALTVDADYAIAAAVAIRSAALHTTARITFYIVSRSLPDEVKEKLKCSVPTGSSATVVFVELPEDGVPVPREVTWTKIAMLPYLPVERVLYLDADVLVRADLKELWDTDLQGKAIAAAMDVGYPSGHDGVNRSPYFNAGVLLIDLAAARKKLDSLVTLAADMSGSKLKDQDALNVHFADDWLPLDLAWNAQGLGTYAAHCTPERAALKLDGMSTDPKVVHFTGPLHPSMADVLNPFVQPYGGKPWGYAGAPGHPFGEEWWAVCEDTPWKGWRSSGEYRELRARKVEEAIQAGAMTFRQRLAEALEA</sequence>
<dbReference type="Gene3D" id="3.90.550.10">
    <property type="entry name" value="Spore Coat Polysaccharide Biosynthesis Protein SpsA, Chain A"/>
    <property type="match status" value="1"/>
</dbReference>
<dbReference type="InterPro" id="IPR002495">
    <property type="entry name" value="Glyco_trans_8"/>
</dbReference>